<dbReference type="InterPro" id="IPR032675">
    <property type="entry name" value="LRR_dom_sf"/>
</dbReference>
<keyword evidence="9" id="KW-0325">Glycoprotein</keyword>
<dbReference type="Pfam" id="PF00560">
    <property type="entry name" value="LRR_1"/>
    <property type="match status" value="5"/>
</dbReference>
<evidence type="ECO:0000313" key="10">
    <source>
        <dbReference type="EMBL" id="CAI8044824.1"/>
    </source>
</evidence>
<evidence type="ECO:0000256" key="2">
    <source>
        <dbReference type="ARBA" id="ARBA00022614"/>
    </source>
</evidence>
<dbReference type="PANTHER" id="PTHR47986">
    <property type="entry name" value="OSJNBA0070M12.3 PROTEIN"/>
    <property type="match status" value="1"/>
</dbReference>
<keyword evidence="2" id="KW-0433">Leucine-rich repeat</keyword>
<keyword evidence="3" id="KW-0812">Transmembrane</keyword>
<evidence type="ECO:0000256" key="8">
    <source>
        <dbReference type="ARBA" id="ARBA00023170"/>
    </source>
</evidence>
<dbReference type="GO" id="GO:0016020">
    <property type="term" value="C:membrane"/>
    <property type="evidence" value="ECO:0007669"/>
    <property type="project" value="UniProtKB-SubCell"/>
</dbReference>
<keyword evidence="7" id="KW-0472">Membrane</keyword>
<keyword evidence="8 10" id="KW-0675">Receptor</keyword>
<keyword evidence="4" id="KW-0732">Signal</keyword>
<name>A0AA35TBL7_GEOBA</name>
<comment type="subcellular location">
    <subcellularLocation>
        <location evidence="1">Membrane</location>
        <topology evidence="1">Single-pass membrane protein</topology>
    </subcellularLocation>
</comment>
<gene>
    <name evidence="10" type="ORF">GBAR_LOCUS24829</name>
</gene>
<dbReference type="Gene3D" id="3.80.10.10">
    <property type="entry name" value="Ribonuclease Inhibitor"/>
    <property type="match status" value="2"/>
</dbReference>
<dbReference type="PANTHER" id="PTHR47986:SF1">
    <property type="entry name" value="OS04G0685900 PROTEIN"/>
    <property type="match status" value="1"/>
</dbReference>
<keyword evidence="6" id="KW-1133">Transmembrane helix</keyword>
<dbReference type="InterPro" id="IPR052422">
    <property type="entry name" value="Auxin_Ser/Thr_Kinase"/>
</dbReference>
<reference evidence="10" key="1">
    <citation type="submission" date="2023-03" db="EMBL/GenBank/DDBJ databases">
        <authorList>
            <person name="Steffen K."/>
            <person name="Cardenas P."/>
        </authorList>
    </citation>
    <scope>NUCLEOTIDE SEQUENCE</scope>
</reference>
<dbReference type="FunFam" id="3.80.10.10:FF:000041">
    <property type="entry name" value="LRR receptor-like serine/threonine-protein kinase ERECTA"/>
    <property type="match status" value="1"/>
</dbReference>
<evidence type="ECO:0000256" key="5">
    <source>
        <dbReference type="ARBA" id="ARBA00022737"/>
    </source>
</evidence>
<dbReference type="Proteomes" id="UP001174909">
    <property type="component" value="Unassembled WGS sequence"/>
</dbReference>
<evidence type="ECO:0000256" key="9">
    <source>
        <dbReference type="ARBA" id="ARBA00023180"/>
    </source>
</evidence>
<evidence type="ECO:0000256" key="4">
    <source>
        <dbReference type="ARBA" id="ARBA00022729"/>
    </source>
</evidence>
<keyword evidence="11" id="KW-1185">Reference proteome</keyword>
<dbReference type="AlphaFoldDB" id="A0AA35TBL7"/>
<dbReference type="SUPFAM" id="SSF52058">
    <property type="entry name" value="L domain-like"/>
    <property type="match status" value="1"/>
</dbReference>
<protein>
    <submittedName>
        <fullName evidence="10">Receptor-like protein kinase HSL1</fullName>
    </submittedName>
</protein>
<organism evidence="10 11">
    <name type="scientific">Geodia barretti</name>
    <name type="common">Barrett's horny sponge</name>
    <dbReference type="NCBI Taxonomy" id="519541"/>
    <lineage>
        <taxon>Eukaryota</taxon>
        <taxon>Metazoa</taxon>
        <taxon>Porifera</taxon>
        <taxon>Demospongiae</taxon>
        <taxon>Heteroscleromorpha</taxon>
        <taxon>Tetractinellida</taxon>
        <taxon>Astrophorina</taxon>
        <taxon>Geodiidae</taxon>
        <taxon>Geodia</taxon>
    </lineage>
</organism>
<dbReference type="GO" id="GO:0016301">
    <property type="term" value="F:kinase activity"/>
    <property type="evidence" value="ECO:0007669"/>
    <property type="project" value="UniProtKB-KW"/>
</dbReference>
<proteinExistence type="predicted"/>
<evidence type="ECO:0000256" key="3">
    <source>
        <dbReference type="ARBA" id="ARBA00022692"/>
    </source>
</evidence>
<keyword evidence="10" id="KW-0808">Transferase</keyword>
<accession>A0AA35TBL7</accession>
<evidence type="ECO:0000256" key="1">
    <source>
        <dbReference type="ARBA" id="ARBA00004167"/>
    </source>
</evidence>
<evidence type="ECO:0000256" key="7">
    <source>
        <dbReference type="ARBA" id="ARBA00023136"/>
    </source>
</evidence>
<evidence type="ECO:0000256" key="6">
    <source>
        <dbReference type="ARBA" id="ARBA00022989"/>
    </source>
</evidence>
<keyword evidence="10" id="KW-0418">Kinase</keyword>
<dbReference type="InterPro" id="IPR001611">
    <property type="entry name" value="Leu-rich_rpt"/>
</dbReference>
<comment type="caution">
    <text evidence="10">The sequence shown here is derived from an EMBL/GenBank/DDBJ whole genome shotgun (WGS) entry which is preliminary data.</text>
</comment>
<dbReference type="EMBL" id="CASHTH010003424">
    <property type="protein sequence ID" value="CAI8044824.1"/>
    <property type="molecule type" value="Genomic_DNA"/>
</dbReference>
<sequence>MLLNLPLCRGGALPGDITSRVLIALFNATGGYNWHDNTNWGSSRQTSSWYGVSNKASRNPRHVTMLQLPQNNLTGEIPPELGNLGSLTVVDLRGNNLTGEIPAELGKLHLPVLLLSGNQFTGCIPPVLASVSNNDLPALDLPFCDEVNLSPREINPALLALYNSTNGDNWRNKTGWLTNDPIRKWFGLISGPSEDSDGPYLVSVIRLYSNNLTGEIPPELGNLEALRALDLSKNNLTGEIPSELGSIR</sequence>
<keyword evidence="5" id="KW-0677">Repeat</keyword>
<evidence type="ECO:0000313" key="11">
    <source>
        <dbReference type="Proteomes" id="UP001174909"/>
    </source>
</evidence>